<evidence type="ECO:0000256" key="9">
    <source>
        <dbReference type="ARBA" id="ARBA00022840"/>
    </source>
</evidence>
<accession>A0AAV1I078</accession>
<evidence type="ECO:0000256" key="4">
    <source>
        <dbReference type="ARBA" id="ARBA00022527"/>
    </source>
</evidence>
<dbReference type="InterPro" id="IPR018490">
    <property type="entry name" value="cNMP-bd_dom_sf"/>
</dbReference>
<keyword evidence="6" id="KW-0808">Transferase</keyword>
<keyword evidence="10" id="KW-0460">Magnesium</keyword>
<dbReference type="PROSITE" id="PS00108">
    <property type="entry name" value="PROTEIN_KINASE_ST"/>
    <property type="match status" value="1"/>
</dbReference>
<dbReference type="GO" id="GO:0005524">
    <property type="term" value="F:ATP binding"/>
    <property type="evidence" value="ECO:0007669"/>
    <property type="project" value="UniProtKB-KW"/>
</dbReference>
<keyword evidence="9" id="KW-0067">ATP-binding</keyword>
<dbReference type="Gene3D" id="1.10.510.10">
    <property type="entry name" value="Transferase(Phosphotransferase) domain 1"/>
    <property type="match status" value="1"/>
</dbReference>
<comment type="cofactor">
    <cofactor evidence="1">
        <name>Mg(2+)</name>
        <dbReference type="ChEBI" id="CHEBI:18420"/>
    </cofactor>
</comment>
<dbReference type="EC" id="2.7.11.12" evidence="3"/>
<evidence type="ECO:0000259" key="15">
    <source>
        <dbReference type="PROSITE" id="PS50011"/>
    </source>
</evidence>
<comment type="catalytic activity">
    <reaction evidence="14">
        <text>L-seryl-[protein] + ATP = O-phospho-L-seryl-[protein] + ADP + H(+)</text>
        <dbReference type="Rhea" id="RHEA:17989"/>
        <dbReference type="Rhea" id="RHEA-COMP:9863"/>
        <dbReference type="Rhea" id="RHEA-COMP:11604"/>
        <dbReference type="ChEBI" id="CHEBI:15378"/>
        <dbReference type="ChEBI" id="CHEBI:29999"/>
        <dbReference type="ChEBI" id="CHEBI:30616"/>
        <dbReference type="ChEBI" id="CHEBI:83421"/>
        <dbReference type="ChEBI" id="CHEBI:456216"/>
        <dbReference type="EC" id="2.7.11.12"/>
    </reaction>
</comment>
<dbReference type="Proteomes" id="UP001314263">
    <property type="component" value="Unassembled WGS sequence"/>
</dbReference>
<dbReference type="GO" id="GO:0004691">
    <property type="term" value="F:cAMP-dependent protein kinase activity"/>
    <property type="evidence" value="ECO:0007669"/>
    <property type="project" value="TreeGrafter"/>
</dbReference>
<dbReference type="Pfam" id="PF00027">
    <property type="entry name" value="cNMP_binding"/>
    <property type="match status" value="1"/>
</dbReference>
<reference evidence="18 19" key="1">
    <citation type="submission" date="2023-10" db="EMBL/GenBank/DDBJ databases">
        <authorList>
            <person name="Maclean D."/>
            <person name="Macfadyen A."/>
        </authorList>
    </citation>
    <scope>NUCLEOTIDE SEQUENCE [LARGE SCALE GENOMIC DNA]</scope>
</reference>
<organism evidence="18 19">
    <name type="scientific">Coccomyxa viridis</name>
    <dbReference type="NCBI Taxonomy" id="1274662"/>
    <lineage>
        <taxon>Eukaryota</taxon>
        <taxon>Viridiplantae</taxon>
        <taxon>Chlorophyta</taxon>
        <taxon>core chlorophytes</taxon>
        <taxon>Trebouxiophyceae</taxon>
        <taxon>Trebouxiophyceae incertae sedis</taxon>
        <taxon>Coccomyxaceae</taxon>
        <taxon>Coccomyxa</taxon>
    </lineage>
</organism>
<keyword evidence="5" id="KW-0140">cGMP</keyword>
<evidence type="ECO:0000256" key="1">
    <source>
        <dbReference type="ARBA" id="ARBA00001946"/>
    </source>
</evidence>
<evidence type="ECO:0000313" key="19">
    <source>
        <dbReference type="Proteomes" id="UP001314263"/>
    </source>
</evidence>
<dbReference type="SUPFAM" id="SSF56112">
    <property type="entry name" value="Protein kinase-like (PK-like)"/>
    <property type="match status" value="1"/>
</dbReference>
<evidence type="ECO:0000256" key="12">
    <source>
        <dbReference type="ARBA" id="ARBA00024113"/>
    </source>
</evidence>
<feature type="domain" description="Cyclic nucleotide-binding" evidence="16">
    <location>
        <begin position="187"/>
        <end position="311"/>
    </location>
</feature>
<evidence type="ECO:0000256" key="10">
    <source>
        <dbReference type="ARBA" id="ARBA00022842"/>
    </source>
</evidence>
<evidence type="ECO:0000256" key="13">
    <source>
        <dbReference type="ARBA" id="ARBA00047298"/>
    </source>
</evidence>
<dbReference type="SMART" id="SM00133">
    <property type="entry name" value="S_TK_X"/>
    <property type="match status" value="1"/>
</dbReference>
<evidence type="ECO:0000256" key="11">
    <source>
        <dbReference type="ARBA" id="ARBA00022992"/>
    </source>
</evidence>
<protein>
    <recommendedName>
        <fullName evidence="12">cGMP-dependent protein kinase</fullName>
        <ecNumber evidence="3">2.7.11.12</ecNumber>
    </recommendedName>
</protein>
<comment type="similarity">
    <text evidence="2">Belongs to the protein kinase superfamily. AGC Ser/Thr protein kinase family. cGMP subfamily.</text>
</comment>
<comment type="caution">
    <text evidence="18">The sequence shown here is derived from an EMBL/GenBank/DDBJ whole genome shotgun (WGS) entry which is preliminary data.</text>
</comment>
<keyword evidence="4" id="KW-0723">Serine/threonine-protein kinase</keyword>
<dbReference type="PROSITE" id="PS50042">
    <property type="entry name" value="CNMP_BINDING_3"/>
    <property type="match status" value="1"/>
</dbReference>
<evidence type="ECO:0000259" key="17">
    <source>
        <dbReference type="PROSITE" id="PS51285"/>
    </source>
</evidence>
<dbReference type="InterPro" id="IPR008271">
    <property type="entry name" value="Ser/Thr_kinase_AS"/>
</dbReference>
<dbReference type="InterPro" id="IPR000961">
    <property type="entry name" value="AGC-kinase_C"/>
</dbReference>
<comment type="catalytic activity">
    <reaction evidence="13">
        <text>L-threonyl-[protein] + ATP = O-phospho-L-threonyl-[protein] + ADP + H(+)</text>
        <dbReference type="Rhea" id="RHEA:46608"/>
        <dbReference type="Rhea" id="RHEA-COMP:11060"/>
        <dbReference type="Rhea" id="RHEA-COMP:11605"/>
        <dbReference type="ChEBI" id="CHEBI:15378"/>
        <dbReference type="ChEBI" id="CHEBI:30013"/>
        <dbReference type="ChEBI" id="CHEBI:30616"/>
        <dbReference type="ChEBI" id="CHEBI:61977"/>
        <dbReference type="ChEBI" id="CHEBI:456216"/>
        <dbReference type="EC" id="2.7.11.12"/>
    </reaction>
</comment>
<dbReference type="GO" id="GO:0030553">
    <property type="term" value="F:cGMP binding"/>
    <property type="evidence" value="ECO:0007669"/>
    <property type="project" value="UniProtKB-KW"/>
</dbReference>
<evidence type="ECO:0000256" key="5">
    <source>
        <dbReference type="ARBA" id="ARBA00022535"/>
    </source>
</evidence>
<feature type="domain" description="Protein kinase" evidence="15">
    <location>
        <begin position="440"/>
        <end position="693"/>
    </location>
</feature>
<evidence type="ECO:0000256" key="6">
    <source>
        <dbReference type="ARBA" id="ARBA00022679"/>
    </source>
</evidence>
<dbReference type="GO" id="GO:0005952">
    <property type="term" value="C:cAMP-dependent protein kinase complex"/>
    <property type="evidence" value="ECO:0007669"/>
    <property type="project" value="TreeGrafter"/>
</dbReference>
<sequence length="762" mass="84809">MQPMLYIDGRRIPDLTKFVRTRYMGCASSKPEESLPMQVRTLRTSELTKENVRKCSLDTNSKTPFAAAAGIPVSLTDTSDLASRNAGEGLSSHNRWPLGGHDIIGAASRSRSIPLFGMTKRTSLEYRMFGAERERARLQAVVTNESVGEPVMDDSDLSTGEIDSPISGDTPWDETIWSSSPVRDHFLFADLDEDTLRGLACRCDTVAYEQGQVIVRQGDKASRYDVLYILKTGDVRIDIEIAGPETRAFTRSAPFVFGEVRSSKGQELATLQRGQLFGHRTLVTKQLRSADCVAHGEVVVLTFDYSEFPRLDNPALRGLIDFDAVMAVFKALDILEHDFASTDAVYDDVDRVQTAAGDVIARKGQTLRNIFIVRDGRICGNAVCEAGGYQYFGSLNASVCSSDIIANENTMLLVHPSISPDTQKSGALPRRAPRIEFSDLEFLQIVGVGNSGCVSLQTHRPTGMQYALKAMDKYKIKYKKQSQHIHNELHIMSSIDHPFCTAFVQAYQDNSKLYILQEWMPGGELFHHMQREDIFTEDAARFYTACVVVALEYLHSCNILYRDLKPENLLMDRSGYIKLADFGFSKLMKPGQRTYTICGTPTYQAPEIVSRVGTTAAADFWSLGILIHEMLVGSTPFEEEHAPFGRMTGNRIALPKRLSDQAQNLIKRLLIRNPHDRLGSSVGASAIINHAWFAGFDWTALRARRMPAPIVPNLVNNADTSYFEAFDCNAGRDTASSGSVQDSFDTTWTDWDWVDEPASNKS</sequence>
<dbReference type="Gene3D" id="3.30.200.20">
    <property type="entry name" value="Phosphorylase Kinase, domain 1"/>
    <property type="match status" value="1"/>
</dbReference>
<dbReference type="SUPFAM" id="SSF51206">
    <property type="entry name" value="cAMP-binding domain-like"/>
    <property type="match status" value="1"/>
</dbReference>
<dbReference type="PROSITE" id="PS50011">
    <property type="entry name" value="PROTEIN_KINASE_DOM"/>
    <property type="match status" value="1"/>
</dbReference>
<evidence type="ECO:0000256" key="3">
    <source>
        <dbReference type="ARBA" id="ARBA00012428"/>
    </source>
</evidence>
<dbReference type="EMBL" id="CAUYUE010000004">
    <property type="protein sequence ID" value="CAK0768616.1"/>
    <property type="molecule type" value="Genomic_DNA"/>
</dbReference>
<keyword evidence="11" id="KW-0142">cGMP-binding</keyword>
<dbReference type="AlphaFoldDB" id="A0AAV1I078"/>
<dbReference type="InterPro" id="IPR000719">
    <property type="entry name" value="Prot_kinase_dom"/>
</dbReference>
<dbReference type="InterPro" id="IPR000595">
    <property type="entry name" value="cNMP-bd_dom"/>
</dbReference>
<dbReference type="FunFam" id="1.10.510.10:FF:000210">
    <property type="entry name" value="Non-specific serine/threonine protein kinase"/>
    <property type="match status" value="1"/>
</dbReference>
<dbReference type="PROSITE" id="PS51285">
    <property type="entry name" value="AGC_KINASE_CTER"/>
    <property type="match status" value="1"/>
</dbReference>
<dbReference type="PANTHER" id="PTHR24353">
    <property type="entry name" value="CYCLIC NUCLEOTIDE-DEPENDENT PROTEIN KINASE"/>
    <property type="match status" value="1"/>
</dbReference>
<dbReference type="CDD" id="cd00038">
    <property type="entry name" value="CAP_ED"/>
    <property type="match status" value="1"/>
</dbReference>
<proteinExistence type="inferred from homology"/>
<evidence type="ECO:0000256" key="2">
    <source>
        <dbReference type="ARBA" id="ARBA00006352"/>
    </source>
</evidence>
<dbReference type="PANTHER" id="PTHR24353:SF37">
    <property type="entry name" value="CAMP-DEPENDENT PROTEIN KINASE CATALYTIC SUBUNIT PRKX"/>
    <property type="match status" value="1"/>
</dbReference>
<evidence type="ECO:0000259" key="16">
    <source>
        <dbReference type="PROSITE" id="PS50042"/>
    </source>
</evidence>
<keyword evidence="19" id="KW-1185">Reference proteome</keyword>
<feature type="domain" description="AGC-kinase C-terminal" evidence="17">
    <location>
        <begin position="694"/>
        <end position="762"/>
    </location>
</feature>
<dbReference type="InterPro" id="IPR014710">
    <property type="entry name" value="RmlC-like_jellyroll"/>
</dbReference>
<dbReference type="GO" id="GO:0004692">
    <property type="term" value="F:cGMP-dependent protein kinase activity"/>
    <property type="evidence" value="ECO:0007669"/>
    <property type="project" value="UniProtKB-EC"/>
</dbReference>
<evidence type="ECO:0000256" key="8">
    <source>
        <dbReference type="ARBA" id="ARBA00022777"/>
    </source>
</evidence>
<dbReference type="Gene3D" id="2.60.120.10">
    <property type="entry name" value="Jelly Rolls"/>
    <property type="match status" value="1"/>
</dbReference>
<dbReference type="SMART" id="SM00100">
    <property type="entry name" value="cNMP"/>
    <property type="match status" value="1"/>
</dbReference>
<gene>
    <name evidence="18" type="ORF">CVIRNUC_003582</name>
</gene>
<keyword evidence="7" id="KW-0547">Nucleotide-binding</keyword>
<evidence type="ECO:0000256" key="14">
    <source>
        <dbReference type="ARBA" id="ARBA00047462"/>
    </source>
</evidence>
<name>A0AAV1I078_9CHLO</name>
<dbReference type="SMART" id="SM00220">
    <property type="entry name" value="S_TKc"/>
    <property type="match status" value="1"/>
</dbReference>
<evidence type="ECO:0000313" key="18">
    <source>
        <dbReference type="EMBL" id="CAK0768616.1"/>
    </source>
</evidence>
<dbReference type="Pfam" id="PF00069">
    <property type="entry name" value="Pkinase"/>
    <property type="match status" value="1"/>
</dbReference>
<evidence type="ECO:0000256" key="7">
    <source>
        <dbReference type="ARBA" id="ARBA00022741"/>
    </source>
</evidence>
<dbReference type="InterPro" id="IPR011009">
    <property type="entry name" value="Kinase-like_dom_sf"/>
</dbReference>
<keyword evidence="8" id="KW-0418">Kinase</keyword>